<dbReference type="InterPro" id="IPR005119">
    <property type="entry name" value="LysR_subst-bd"/>
</dbReference>
<sequence length="299" mass="32174">MDPRKLRYFAAVADELHFGRAAQRLHIAQPPLTRQISALESELGFRLFERSTRAVTLTADGARFLPHARDLLAQLDKTTSIARQTALGNAGHVVLGYASSIALSPLFANTLRAFANDAPDVHLTLIETASASQWMQVADGRLDIGLGRMVLPDIDGIDAVTLHSERLLAALPSGDPLARQEHVTLEQLAQRPFIRYPDGYGSGVSQRIDALFGARGLDISTRYLGSQITTIVALIASGLGVSIVPDCATTMSRDGVVYRPIDADDAVIDILMLTRRGTRSAALERLCNALVANGAPTRA</sequence>
<dbReference type="PANTHER" id="PTHR30346:SF0">
    <property type="entry name" value="HCA OPERON TRANSCRIPTIONAL ACTIVATOR HCAR"/>
    <property type="match status" value="1"/>
</dbReference>
<dbReference type="InterPro" id="IPR036388">
    <property type="entry name" value="WH-like_DNA-bd_sf"/>
</dbReference>
<dbReference type="Pfam" id="PF03466">
    <property type="entry name" value="LysR_substrate"/>
    <property type="match status" value="1"/>
</dbReference>
<dbReference type="GO" id="GO:0003700">
    <property type="term" value="F:DNA-binding transcription factor activity"/>
    <property type="evidence" value="ECO:0007669"/>
    <property type="project" value="InterPro"/>
</dbReference>
<evidence type="ECO:0000256" key="2">
    <source>
        <dbReference type="ARBA" id="ARBA00023015"/>
    </source>
</evidence>
<keyword evidence="2" id="KW-0805">Transcription regulation</keyword>
<evidence type="ECO:0000256" key="1">
    <source>
        <dbReference type="ARBA" id="ARBA00009437"/>
    </source>
</evidence>
<reference evidence="7" key="1">
    <citation type="submission" date="2016-10" db="EMBL/GenBank/DDBJ databases">
        <authorList>
            <person name="Varghese N."/>
            <person name="Submissions S."/>
        </authorList>
    </citation>
    <scope>NUCLEOTIDE SEQUENCE [LARGE SCALE GENOMIC DNA]</scope>
    <source>
        <strain evidence="7">LMG 26416</strain>
    </source>
</reference>
<keyword evidence="3 6" id="KW-0238">DNA-binding</keyword>
<evidence type="ECO:0000256" key="4">
    <source>
        <dbReference type="ARBA" id="ARBA00023163"/>
    </source>
</evidence>
<evidence type="ECO:0000313" key="7">
    <source>
        <dbReference type="Proteomes" id="UP000199120"/>
    </source>
</evidence>
<dbReference type="Proteomes" id="UP000199120">
    <property type="component" value="Unassembled WGS sequence"/>
</dbReference>
<dbReference type="Pfam" id="PF00126">
    <property type="entry name" value="HTH_1"/>
    <property type="match status" value="1"/>
</dbReference>
<dbReference type="GO" id="GO:0032993">
    <property type="term" value="C:protein-DNA complex"/>
    <property type="evidence" value="ECO:0007669"/>
    <property type="project" value="TreeGrafter"/>
</dbReference>
<dbReference type="SUPFAM" id="SSF53850">
    <property type="entry name" value="Periplasmic binding protein-like II"/>
    <property type="match status" value="1"/>
</dbReference>
<feature type="domain" description="HTH lysR-type" evidence="5">
    <location>
        <begin position="1"/>
        <end position="58"/>
    </location>
</feature>
<evidence type="ECO:0000313" key="6">
    <source>
        <dbReference type="EMBL" id="SEL01543.1"/>
    </source>
</evidence>
<proteinExistence type="inferred from homology"/>
<name>A0A1H7LRF7_9BURK</name>
<gene>
    <name evidence="6" type="ORF">SAMN05192542_104465</name>
</gene>
<comment type="similarity">
    <text evidence="1">Belongs to the LysR transcriptional regulatory family.</text>
</comment>
<dbReference type="InterPro" id="IPR000847">
    <property type="entry name" value="LysR_HTH_N"/>
</dbReference>
<evidence type="ECO:0000259" key="5">
    <source>
        <dbReference type="PROSITE" id="PS50931"/>
    </source>
</evidence>
<dbReference type="EMBL" id="FOAJ01000004">
    <property type="protein sequence ID" value="SEL01543.1"/>
    <property type="molecule type" value="Genomic_DNA"/>
</dbReference>
<dbReference type="RefSeq" id="WP_090547629.1">
    <property type="nucleotide sequence ID" value="NZ_FNSR01000002.1"/>
</dbReference>
<keyword evidence="7" id="KW-1185">Reference proteome</keyword>
<dbReference type="SUPFAM" id="SSF46785">
    <property type="entry name" value="Winged helix' DNA-binding domain"/>
    <property type="match status" value="1"/>
</dbReference>
<dbReference type="AlphaFoldDB" id="A0A1H7LRF7"/>
<dbReference type="Gene3D" id="1.10.10.10">
    <property type="entry name" value="Winged helix-like DNA-binding domain superfamily/Winged helix DNA-binding domain"/>
    <property type="match status" value="1"/>
</dbReference>
<accession>A0A1H7LRF7</accession>
<evidence type="ECO:0000256" key="3">
    <source>
        <dbReference type="ARBA" id="ARBA00023125"/>
    </source>
</evidence>
<dbReference type="PROSITE" id="PS50931">
    <property type="entry name" value="HTH_LYSR"/>
    <property type="match status" value="1"/>
</dbReference>
<dbReference type="GO" id="GO:0003677">
    <property type="term" value="F:DNA binding"/>
    <property type="evidence" value="ECO:0007669"/>
    <property type="project" value="UniProtKB-KW"/>
</dbReference>
<dbReference type="Gene3D" id="3.40.190.10">
    <property type="entry name" value="Periplasmic binding protein-like II"/>
    <property type="match status" value="2"/>
</dbReference>
<organism evidence="6 7">
    <name type="scientific">Paraburkholderia caballeronis</name>
    <dbReference type="NCBI Taxonomy" id="416943"/>
    <lineage>
        <taxon>Bacteria</taxon>
        <taxon>Pseudomonadati</taxon>
        <taxon>Pseudomonadota</taxon>
        <taxon>Betaproteobacteria</taxon>
        <taxon>Burkholderiales</taxon>
        <taxon>Burkholderiaceae</taxon>
        <taxon>Paraburkholderia</taxon>
    </lineage>
</organism>
<dbReference type="STRING" id="416943.SAMN05445871_3712"/>
<dbReference type="CDD" id="cd08414">
    <property type="entry name" value="PBP2_LTTR_aromatics_like"/>
    <property type="match status" value="1"/>
</dbReference>
<dbReference type="InterPro" id="IPR036390">
    <property type="entry name" value="WH_DNA-bd_sf"/>
</dbReference>
<dbReference type="OrthoDB" id="5292387at2"/>
<dbReference type="PRINTS" id="PR00039">
    <property type="entry name" value="HTHLYSR"/>
</dbReference>
<dbReference type="FunFam" id="1.10.10.10:FF:000001">
    <property type="entry name" value="LysR family transcriptional regulator"/>
    <property type="match status" value="1"/>
</dbReference>
<dbReference type="PANTHER" id="PTHR30346">
    <property type="entry name" value="TRANSCRIPTIONAL DUAL REGULATOR HCAR-RELATED"/>
    <property type="match status" value="1"/>
</dbReference>
<protein>
    <submittedName>
        <fullName evidence="6">DNA-binding transcriptional regulator, LysR family</fullName>
    </submittedName>
</protein>
<keyword evidence="4" id="KW-0804">Transcription</keyword>